<evidence type="ECO:0000256" key="1">
    <source>
        <dbReference type="SAM" id="MobiDB-lite"/>
    </source>
</evidence>
<organism evidence="3 5">
    <name type="scientific">Phytophthora rubi</name>
    <dbReference type="NCBI Taxonomy" id="129364"/>
    <lineage>
        <taxon>Eukaryota</taxon>
        <taxon>Sar</taxon>
        <taxon>Stramenopiles</taxon>
        <taxon>Oomycota</taxon>
        <taxon>Peronosporomycetes</taxon>
        <taxon>Peronosporales</taxon>
        <taxon>Peronosporaceae</taxon>
        <taxon>Phytophthora</taxon>
    </lineage>
</organism>
<proteinExistence type="predicted"/>
<feature type="region of interest" description="Disordered" evidence="1">
    <location>
        <begin position="1"/>
        <end position="44"/>
    </location>
</feature>
<evidence type="ECO:0000313" key="4">
    <source>
        <dbReference type="Proteomes" id="UP000429607"/>
    </source>
</evidence>
<protein>
    <submittedName>
        <fullName evidence="3">Uncharacterized protein</fullName>
    </submittedName>
</protein>
<accession>A0A6A4G8X0</accession>
<keyword evidence="5" id="KW-1185">Reference proteome</keyword>
<sequence>MRDLRALHLRDKKQASRLEEPWRTPPPRAAGIQEKEGGIPDAPQTTAEACSVVSRVLFAFVRVGDSASSPERQIVPCDDLTYVPALDLKVFDGCTELDVYLNIPVVFHTHNYSSADKECQNPEECGQV</sequence>
<feature type="compositionally biased region" description="Basic and acidic residues" evidence="1">
    <location>
        <begin position="1"/>
        <end position="22"/>
    </location>
</feature>
<dbReference type="EMBL" id="QXFV01000030">
    <property type="protein sequence ID" value="KAE9051876.1"/>
    <property type="molecule type" value="Genomic_DNA"/>
</dbReference>
<dbReference type="EMBL" id="QXFT01000046">
    <property type="protein sequence ID" value="KAE9357792.1"/>
    <property type="molecule type" value="Genomic_DNA"/>
</dbReference>
<evidence type="ECO:0000313" key="5">
    <source>
        <dbReference type="Proteomes" id="UP000434957"/>
    </source>
</evidence>
<comment type="caution">
    <text evidence="3">The sequence shown here is derived from an EMBL/GenBank/DDBJ whole genome shotgun (WGS) entry which is preliminary data.</text>
</comment>
<reference evidence="3 5" key="1">
    <citation type="submission" date="2018-08" db="EMBL/GenBank/DDBJ databases">
        <title>Genomic investigation of the strawberry pathogen Phytophthora fragariae indicates pathogenicity is determined by transcriptional variation in three key races.</title>
        <authorList>
            <person name="Adams T.M."/>
            <person name="Armitage A.D."/>
            <person name="Sobczyk M.K."/>
            <person name="Bates H.J."/>
            <person name="Dunwell J.M."/>
            <person name="Nellist C.F."/>
            <person name="Harrison R.J."/>
        </authorList>
    </citation>
    <scope>NUCLEOTIDE SEQUENCE [LARGE SCALE GENOMIC DNA]</scope>
    <source>
        <strain evidence="2 4">SCRP249</strain>
        <strain evidence="3 5">SCRP333</strain>
    </source>
</reference>
<dbReference type="Proteomes" id="UP000429607">
    <property type="component" value="Unassembled WGS sequence"/>
</dbReference>
<dbReference type="Proteomes" id="UP000434957">
    <property type="component" value="Unassembled WGS sequence"/>
</dbReference>
<evidence type="ECO:0000313" key="2">
    <source>
        <dbReference type="EMBL" id="KAE9051876.1"/>
    </source>
</evidence>
<gene>
    <name evidence="2" type="ORF">PR001_g1019</name>
    <name evidence="3" type="ORF">PR003_g1624</name>
</gene>
<evidence type="ECO:0000313" key="3">
    <source>
        <dbReference type="EMBL" id="KAE9357792.1"/>
    </source>
</evidence>
<name>A0A6A4G8X0_9STRA</name>
<dbReference type="AlphaFoldDB" id="A0A6A4G8X0"/>